<feature type="domain" description="Glutaredoxin" evidence="1">
    <location>
        <begin position="2"/>
        <end position="59"/>
    </location>
</feature>
<dbReference type="Proteomes" id="UP000030634">
    <property type="component" value="Chromosome"/>
</dbReference>
<dbReference type="NCBIfam" id="TIGR02196">
    <property type="entry name" value="GlrX_YruB"/>
    <property type="match status" value="1"/>
</dbReference>
<dbReference type="SUPFAM" id="SSF52833">
    <property type="entry name" value="Thioredoxin-like"/>
    <property type="match status" value="1"/>
</dbReference>
<sequence length="81" mass="8723">MIKMYTTSWCPDCTAAKRALTGKGLDFQEINIEQDEGAAEYVMSVNGGRRSVPTLVSGDVAHSLSGFRPQKLDAFLAEAGL</sequence>
<protein>
    <submittedName>
        <fullName evidence="2">Glutaredoxin</fullName>
    </submittedName>
</protein>
<gene>
    <name evidence="2" type="ORF">QR90_00805</name>
</gene>
<dbReference type="STRING" id="1182571.QR90_00805"/>
<dbReference type="RefSeq" id="WP_039681623.1">
    <property type="nucleotide sequence ID" value="NZ_CP010028.1"/>
</dbReference>
<dbReference type="InterPro" id="IPR051548">
    <property type="entry name" value="Grx-like_ET"/>
</dbReference>
<dbReference type="HOGENOM" id="CLU_026126_9_3_0"/>
<dbReference type="EMBL" id="CP010028">
    <property type="protein sequence ID" value="AIZ43987.1"/>
    <property type="molecule type" value="Genomic_DNA"/>
</dbReference>
<dbReference type="GO" id="GO:0009055">
    <property type="term" value="F:electron transfer activity"/>
    <property type="evidence" value="ECO:0007669"/>
    <property type="project" value="TreeGrafter"/>
</dbReference>
<dbReference type="PROSITE" id="PS51354">
    <property type="entry name" value="GLUTAREDOXIN_2"/>
    <property type="match status" value="1"/>
</dbReference>
<proteinExistence type="predicted"/>
<dbReference type="InterPro" id="IPR002109">
    <property type="entry name" value="Glutaredoxin"/>
</dbReference>
<dbReference type="PANTHER" id="PTHR34386:SF1">
    <property type="entry name" value="GLUTAREDOXIN-LIKE PROTEIN NRDH"/>
    <property type="match status" value="1"/>
</dbReference>
<dbReference type="CDD" id="cd02976">
    <property type="entry name" value="NrdH"/>
    <property type="match status" value="1"/>
</dbReference>
<dbReference type="InterPro" id="IPR036249">
    <property type="entry name" value="Thioredoxin-like_sf"/>
</dbReference>
<accession>A0A0A7KCS3</accession>
<evidence type="ECO:0000313" key="3">
    <source>
        <dbReference type="Proteomes" id="UP000030634"/>
    </source>
</evidence>
<evidence type="ECO:0000259" key="1">
    <source>
        <dbReference type="Pfam" id="PF00462"/>
    </source>
</evidence>
<dbReference type="Pfam" id="PF00462">
    <property type="entry name" value="Glutaredoxin"/>
    <property type="match status" value="1"/>
</dbReference>
<dbReference type="GO" id="GO:0045454">
    <property type="term" value="P:cell redox homeostasis"/>
    <property type="evidence" value="ECO:0007669"/>
    <property type="project" value="TreeGrafter"/>
</dbReference>
<organism evidence="2 3">
    <name type="scientific">Deinococcus radiopugnans</name>
    <dbReference type="NCBI Taxonomy" id="57497"/>
    <lineage>
        <taxon>Bacteria</taxon>
        <taxon>Thermotogati</taxon>
        <taxon>Deinococcota</taxon>
        <taxon>Deinococci</taxon>
        <taxon>Deinococcales</taxon>
        <taxon>Deinococcaceae</taxon>
        <taxon>Deinococcus</taxon>
    </lineage>
</organism>
<reference evidence="3" key="1">
    <citation type="submission" date="2014-11" db="EMBL/GenBank/DDBJ databases">
        <title>Hymenobacter sp. DG25B genome submission.</title>
        <authorList>
            <person name="Jung H.-Y."/>
            <person name="Kim M.K."/>
            <person name="Srinivasan S."/>
            <person name="Lim S."/>
        </authorList>
    </citation>
    <scope>NUCLEOTIDE SEQUENCE [LARGE SCALE GENOMIC DNA]</scope>
    <source>
        <strain evidence="3">DY59</strain>
    </source>
</reference>
<dbReference type="Gene3D" id="3.40.30.10">
    <property type="entry name" value="Glutaredoxin"/>
    <property type="match status" value="1"/>
</dbReference>
<name>A0A0A7KCS3_9DEIO</name>
<dbReference type="KEGG" id="dsw:QR90_00805"/>
<evidence type="ECO:0000313" key="2">
    <source>
        <dbReference type="EMBL" id="AIZ43987.1"/>
    </source>
</evidence>
<dbReference type="AlphaFoldDB" id="A0A0A7KCS3"/>
<dbReference type="InterPro" id="IPR011911">
    <property type="entry name" value="GlrX_YruB"/>
</dbReference>
<dbReference type="PANTHER" id="PTHR34386">
    <property type="entry name" value="GLUTAREDOXIN"/>
    <property type="match status" value="1"/>
</dbReference>